<organism evidence="2 3">
    <name type="scientific">Legionella geestiana</name>
    <dbReference type="NCBI Taxonomy" id="45065"/>
    <lineage>
        <taxon>Bacteria</taxon>
        <taxon>Pseudomonadati</taxon>
        <taxon>Pseudomonadota</taxon>
        <taxon>Gammaproteobacteria</taxon>
        <taxon>Legionellales</taxon>
        <taxon>Legionellaceae</taxon>
        <taxon>Legionella</taxon>
    </lineage>
</organism>
<comment type="caution">
    <text evidence="2">The sequence shown here is derived from an EMBL/GenBank/DDBJ whole genome shotgun (WGS) entry which is preliminary data.</text>
</comment>
<name>A0A0W0U420_9GAMM</name>
<feature type="compositionally biased region" description="Gly residues" evidence="1">
    <location>
        <begin position="194"/>
        <end position="203"/>
    </location>
</feature>
<dbReference type="AlphaFoldDB" id="A0A0W0U420"/>
<gene>
    <name evidence="2" type="ORF">Lgee_0688</name>
</gene>
<dbReference type="EMBL" id="LNYC01000020">
    <property type="protein sequence ID" value="KTD02359.1"/>
    <property type="molecule type" value="Genomic_DNA"/>
</dbReference>
<dbReference type="Proteomes" id="UP000054785">
    <property type="component" value="Unassembled WGS sequence"/>
</dbReference>
<accession>A0A0W0U420</accession>
<protein>
    <submittedName>
        <fullName evidence="2">Virulence protein</fullName>
    </submittedName>
</protein>
<feature type="region of interest" description="Disordered" evidence="1">
    <location>
        <begin position="178"/>
        <end position="203"/>
    </location>
</feature>
<keyword evidence="3" id="KW-1185">Reference proteome</keyword>
<proteinExistence type="predicted"/>
<evidence type="ECO:0000313" key="2">
    <source>
        <dbReference type="EMBL" id="KTD02359.1"/>
    </source>
</evidence>
<dbReference type="RefSeq" id="WP_035901806.1">
    <property type="nucleotide sequence ID" value="NZ_CAAAHN010000009.1"/>
</dbReference>
<evidence type="ECO:0000313" key="3">
    <source>
        <dbReference type="Proteomes" id="UP000054785"/>
    </source>
</evidence>
<sequence length="203" mass="22492">MALPGEPDDNQLLMDGAETTNPEEDARQLEWRWASFALEVPQLALPPETPPVIVQPEQLTADAYEFVYPIRRSVSESGGMLLETSKGADMFHVGMSMCRLFMTIEKMFSHVIESLEAQNIAPDEEVQVILYGDERAKRKGFEVLINCSRNLISDFDPGAWGSLYLQLVKTHAAMGKGYPPESPRDTFRQVYGATPGGGGVPSR</sequence>
<evidence type="ECO:0000256" key="1">
    <source>
        <dbReference type="SAM" id="MobiDB-lite"/>
    </source>
</evidence>
<dbReference type="STRING" id="45065.Lgee_0688"/>
<dbReference type="PATRIC" id="fig|45065.4.peg.732"/>
<reference evidence="2 3" key="1">
    <citation type="submission" date="2015-11" db="EMBL/GenBank/DDBJ databases">
        <title>Genomic analysis of 38 Legionella species identifies large and diverse effector repertoires.</title>
        <authorList>
            <person name="Burstein D."/>
            <person name="Amaro F."/>
            <person name="Zusman T."/>
            <person name="Lifshitz Z."/>
            <person name="Cohen O."/>
            <person name="Gilbert J.A."/>
            <person name="Pupko T."/>
            <person name="Shuman H.A."/>
            <person name="Segal G."/>
        </authorList>
    </citation>
    <scope>NUCLEOTIDE SEQUENCE [LARGE SCALE GENOMIC DNA]</scope>
    <source>
        <strain evidence="2 3">ATCC 49504</strain>
    </source>
</reference>
<feature type="region of interest" description="Disordered" evidence="1">
    <location>
        <begin position="1"/>
        <end position="25"/>
    </location>
</feature>
<dbReference type="OrthoDB" id="5645946at2"/>